<comment type="similarity">
    <text evidence="2">Belongs to the ketopantoate reductase family.</text>
</comment>
<dbReference type="Pfam" id="PF08546">
    <property type="entry name" value="ApbA_C"/>
    <property type="match status" value="1"/>
</dbReference>
<evidence type="ECO:0000256" key="3">
    <source>
        <dbReference type="ARBA" id="ARBA00013014"/>
    </source>
</evidence>
<evidence type="ECO:0000256" key="9">
    <source>
        <dbReference type="ARBA" id="ARBA00048793"/>
    </source>
</evidence>
<dbReference type="InterPro" id="IPR008927">
    <property type="entry name" value="6-PGluconate_DH-like_C_sf"/>
</dbReference>
<gene>
    <name evidence="12" type="ORF">GCM10023209_22120</name>
</gene>
<evidence type="ECO:0000256" key="2">
    <source>
        <dbReference type="ARBA" id="ARBA00007870"/>
    </source>
</evidence>
<dbReference type="EC" id="1.1.1.169" evidence="3"/>
<evidence type="ECO:0000256" key="7">
    <source>
        <dbReference type="ARBA" id="ARBA00023002"/>
    </source>
</evidence>
<dbReference type="InterPro" id="IPR013752">
    <property type="entry name" value="KPA_reductase"/>
</dbReference>
<comment type="catalytic activity">
    <reaction evidence="9">
        <text>(R)-pantoate + NADP(+) = 2-dehydropantoate + NADPH + H(+)</text>
        <dbReference type="Rhea" id="RHEA:16233"/>
        <dbReference type="ChEBI" id="CHEBI:11561"/>
        <dbReference type="ChEBI" id="CHEBI:15378"/>
        <dbReference type="ChEBI" id="CHEBI:15980"/>
        <dbReference type="ChEBI" id="CHEBI:57783"/>
        <dbReference type="ChEBI" id="CHEBI:58349"/>
        <dbReference type="EC" id="1.1.1.169"/>
    </reaction>
</comment>
<dbReference type="Gene3D" id="3.40.50.720">
    <property type="entry name" value="NAD(P)-binding Rossmann-like Domain"/>
    <property type="match status" value="1"/>
</dbReference>
<keyword evidence="7" id="KW-0560">Oxidoreductase</keyword>
<evidence type="ECO:0000256" key="4">
    <source>
        <dbReference type="ARBA" id="ARBA00019465"/>
    </source>
</evidence>
<dbReference type="InterPro" id="IPR013328">
    <property type="entry name" value="6PGD_dom2"/>
</dbReference>
<evidence type="ECO:0000256" key="1">
    <source>
        <dbReference type="ARBA" id="ARBA00004994"/>
    </source>
</evidence>
<dbReference type="EMBL" id="BAABHW010000002">
    <property type="protein sequence ID" value="GAA5074721.1"/>
    <property type="molecule type" value="Genomic_DNA"/>
</dbReference>
<dbReference type="PANTHER" id="PTHR43765">
    <property type="entry name" value="2-DEHYDROPANTOATE 2-REDUCTASE-RELATED"/>
    <property type="match status" value="1"/>
</dbReference>
<name>A0ABP9LF45_9RHOB</name>
<feature type="domain" description="Ketopantoate reductase C-terminal" evidence="11">
    <location>
        <begin position="211"/>
        <end position="300"/>
    </location>
</feature>
<dbReference type="InterPro" id="IPR036291">
    <property type="entry name" value="NAD(P)-bd_dom_sf"/>
</dbReference>
<dbReference type="RefSeq" id="WP_259553921.1">
    <property type="nucleotide sequence ID" value="NZ_BAABHW010000002.1"/>
</dbReference>
<dbReference type="SUPFAM" id="SSF48179">
    <property type="entry name" value="6-phosphogluconate dehydrogenase C-terminal domain-like"/>
    <property type="match status" value="1"/>
</dbReference>
<dbReference type="Proteomes" id="UP001499910">
    <property type="component" value="Unassembled WGS sequence"/>
</dbReference>
<evidence type="ECO:0000256" key="5">
    <source>
        <dbReference type="ARBA" id="ARBA00022655"/>
    </source>
</evidence>
<organism evidence="12 13">
    <name type="scientific">[Roseibacterium] beibuensis</name>
    <dbReference type="NCBI Taxonomy" id="1193142"/>
    <lineage>
        <taxon>Bacteria</taxon>
        <taxon>Pseudomonadati</taxon>
        <taxon>Pseudomonadota</taxon>
        <taxon>Alphaproteobacteria</taxon>
        <taxon>Rhodobacterales</taxon>
        <taxon>Roseobacteraceae</taxon>
        <taxon>Roseicyclus</taxon>
    </lineage>
</organism>
<dbReference type="InterPro" id="IPR013332">
    <property type="entry name" value="KPR_N"/>
</dbReference>
<protein>
    <recommendedName>
        <fullName evidence="4">2-dehydropantoate 2-reductase</fullName>
        <ecNumber evidence="3">1.1.1.169</ecNumber>
    </recommendedName>
    <alternativeName>
        <fullName evidence="8">Ketopantoate reductase</fullName>
    </alternativeName>
</protein>
<comment type="pathway">
    <text evidence="1">Cofactor biosynthesis; (R)-pantothenate biosynthesis; (R)-pantoate from 3-methyl-2-oxobutanoate: step 2/2.</text>
</comment>
<evidence type="ECO:0000256" key="6">
    <source>
        <dbReference type="ARBA" id="ARBA00022857"/>
    </source>
</evidence>
<evidence type="ECO:0000259" key="11">
    <source>
        <dbReference type="Pfam" id="PF08546"/>
    </source>
</evidence>
<accession>A0ABP9LF45</accession>
<dbReference type="PANTHER" id="PTHR43765:SF2">
    <property type="entry name" value="2-DEHYDROPANTOATE 2-REDUCTASE"/>
    <property type="match status" value="1"/>
</dbReference>
<proteinExistence type="inferred from homology"/>
<keyword evidence="6" id="KW-0521">NADP</keyword>
<keyword evidence="13" id="KW-1185">Reference proteome</keyword>
<evidence type="ECO:0000259" key="10">
    <source>
        <dbReference type="Pfam" id="PF02558"/>
    </source>
</evidence>
<sequence length="323" mass="34222">MRVVIYGVGAIGGVVAAALDRAGIETIGIARGAMLAAMQDTGLRLRAPGIDELRDVPAVASPAEVDWRADDMILLCMKSQDTQGALEDLRAAGVHDQPIFCAQNGVANERAALRMFPNVHGVTVMMPALYLVPGEVAVFTEPKLGIFDLGRYPGGTDHDDRRMAEALEAANIGAFTHENVMASKRGKLLLNLVNILKATLGNSADPGPLKTAIRAEAEAVYRAAGLDWVEVDDSDPRRGEMMRPVDALPGVARVGGSTNQSLLRGATRLETDYLNGEIALLGRLHGVPTPVNAALCRVADHLTRSALKPGDLSLSQLEALLSP</sequence>
<reference evidence="13" key="1">
    <citation type="journal article" date="2019" name="Int. J. Syst. Evol. Microbiol.">
        <title>The Global Catalogue of Microorganisms (GCM) 10K type strain sequencing project: providing services to taxonomists for standard genome sequencing and annotation.</title>
        <authorList>
            <consortium name="The Broad Institute Genomics Platform"/>
            <consortium name="The Broad Institute Genome Sequencing Center for Infectious Disease"/>
            <person name="Wu L."/>
            <person name="Ma J."/>
        </authorList>
    </citation>
    <scope>NUCLEOTIDE SEQUENCE [LARGE SCALE GENOMIC DNA]</scope>
    <source>
        <strain evidence="13">JCM 18015</strain>
    </source>
</reference>
<dbReference type="InterPro" id="IPR050838">
    <property type="entry name" value="Ketopantoate_reductase"/>
</dbReference>
<feature type="domain" description="Ketopantoate reductase N-terminal" evidence="10">
    <location>
        <begin position="3"/>
        <end position="140"/>
    </location>
</feature>
<comment type="caution">
    <text evidence="12">The sequence shown here is derived from an EMBL/GenBank/DDBJ whole genome shotgun (WGS) entry which is preliminary data.</text>
</comment>
<evidence type="ECO:0000313" key="13">
    <source>
        <dbReference type="Proteomes" id="UP001499910"/>
    </source>
</evidence>
<dbReference type="Gene3D" id="1.10.1040.10">
    <property type="entry name" value="N-(1-d-carboxylethyl)-l-norvaline Dehydrogenase, domain 2"/>
    <property type="match status" value="1"/>
</dbReference>
<keyword evidence="5" id="KW-0566">Pantothenate biosynthesis</keyword>
<evidence type="ECO:0000256" key="8">
    <source>
        <dbReference type="ARBA" id="ARBA00032024"/>
    </source>
</evidence>
<dbReference type="Pfam" id="PF02558">
    <property type="entry name" value="ApbA"/>
    <property type="match status" value="1"/>
</dbReference>
<dbReference type="SUPFAM" id="SSF51735">
    <property type="entry name" value="NAD(P)-binding Rossmann-fold domains"/>
    <property type="match status" value="1"/>
</dbReference>
<evidence type="ECO:0000313" key="12">
    <source>
        <dbReference type="EMBL" id="GAA5074721.1"/>
    </source>
</evidence>